<evidence type="ECO:0000313" key="4">
    <source>
        <dbReference type="EMBL" id="KAJ5329516.1"/>
    </source>
</evidence>
<dbReference type="InterPro" id="IPR014764">
    <property type="entry name" value="DCN-prot"/>
</dbReference>
<dbReference type="Gene3D" id="1.10.238.200">
    <property type="entry name" value="Cullin, PONY binding domain"/>
    <property type="match status" value="1"/>
</dbReference>
<dbReference type="Pfam" id="PF03556">
    <property type="entry name" value="Cullin_binding"/>
    <property type="match status" value="1"/>
</dbReference>
<reference evidence="4" key="1">
    <citation type="submission" date="2022-12" db="EMBL/GenBank/DDBJ databases">
        <authorList>
            <person name="Petersen C."/>
        </authorList>
    </citation>
    <scope>NUCLEOTIDE SEQUENCE</scope>
    <source>
        <strain evidence="4">IBT 35673</strain>
    </source>
</reference>
<dbReference type="PROSITE" id="PS51229">
    <property type="entry name" value="DCUN1"/>
    <property type="match status" value="1"/>
</dbReference>
<organism evidence="4 5">
    <name type="scientific">Penicillium brevicompactum</name>
    <dbReference type="NCBI Taxonomy" id="5074"/>
    <lineage>
        <taxon>Eukaryota</taxon>
        <taxon>Fungi</taxon>
        <taxon>Dikarya</taxon>
        <taxon>Ascomycota</taxon>
        <taxon>Pezizomycotina</taxon>
        <taxon>Eurotiomycetes</taxon>
        <taxon>Eurotiomycetidae</taxon>
        <taxon>Eurotiales</taxon>
        <taxon>Aspergillaceae</taxon>
        <taxon>Penicillium</taxon>
    </lineage>
</organism>
<keyword evidence="1" id="KW-0833">Ubl conjugation pathway</keyword>
<dbReference type="GO" id="GO:0032182">
    <property type="term" value="F:ubiquitin-like protein binding"/>
    <property type="evidence" value="ECO:0007669"/>
    <property type="project" value="TreeGrafter"/>
</dbReference>
<dbReference type="GO" id="GO:0097602">
    <property type="term" value="F:cullin family protein binding"/>
    <property type="evidence" value="ECO:0007669"/>
    <property type="project" value="TreeGrafter"/>
</dbReference>
<dbReference type="InterPro" id="IPR005176">
    <property type="entry name" value="PONY_dom"/>
</dbReference>
<dbReference type="Gene3D" id="1.10.8.10">
    <property type="entry name" value="DNA helicase RuvA subunit, C-terminal domain"/>
    <property type="match status" value="1"/>
</dbReference>
<dbReference type="Pfam" id="PF14555">
    <property type="entry name" value="UBA_4"/>
    <property type="match status" value="1"/>
</dbReference>
<dbReference type="PANTHER" id="PTHR12281:SF31">
    <property type="entry name" value="DCN1-LIKE PROTEIN 3"/>
    <property type="match status" value="1"/>
</dbReference>
<dbReference type="GO" id="GO:0031624">
    <property type="term" value="F:ubiquitin conjugating enzyme binding"/>
    <property type="evidence" value="ECO:0007669"/>
    <property type="project" value="TreeGrafter"/>
</dbReference>
<dbReference type="EMBL" id="JAPZBQ010000005">
    <property type="protein sequence ID" value="KAJ5329516.1"/>
    <property type="molecule type" value="Genomic_DNA"/>
</dbReference>
<accession>A0A9W9Q982</accession>
<dbReference type="InterPro" id="IPR009060">
    <property type="entry name" value="UBA-like_sf"/>
</dbReference>
<dbReference type="SUPFAM" id="SSF46934">
    <property type="entry name" value="UBA-like"/>
    <property type="match status" value="1"/>
</dbReference>
<name>A0A9W9Q982_PENBR</name>
<dbReference type="Proteomes" id="UP001147695">
    <property type="component" value="Unassembled WGS sequence"/>
</dbReference>
<gene>
    <name evidence="4" type="ORF">N7452_009906</name>
</gene>
<proteinExistence type="predicted"/>
<dbReference type="InterPro" id="IPR042460">
    <property type="entry name" value="DCN1-like_PONY"/>
</dbReference>
<dbReference type="GO" id="GO:0000151">
    <property type="term" value="C:ubiquitin ligase complex"/>
    <property type="evidence" value="ECO:0007669"/>
    <property type="project" value="TreeGrafter"/>
</dbReference>
<evidence type="ECO:0000313" key="5">
    <source>
        <dbReference type="Proteomes" id="UP001147695"/>
    </source>
</evidence>
<dbReference type="GO" id="GO:0045116">
    <property type="term" value="P:protein neddylation"/>
    <property type="evidence" value="ECO:0007669"/>
    <property type="project" value="TreeGrafter"/>
</dbReference>
<dbReference type="Gene3D" id="1.10.238.10">
    <property type="entry name" value="EF-hand"/>
    <property type="match status" value="1"/>
</dbReference>
<feature type="domain" description="DCUN1" evidence="3">
    <location>
        <begin position="54"/>
        <end position="257"/>
    </location>
</feature>
<evidence type="ECO:0000259" key="3">
    <source>
        <dbReference type="PROSITE" id="PS51229"/>
    </source>
</evidence>
<comment type="caution">
    <text evidence="4">The sequence shown here is derived from an EMBL/GenBank/DDBJ whole genome shotgun (WGS) entry which is preliminary data.</text>
</comment>
<dbReference type="PANTHER" id="PTHR12281">
    <property type="entry name" value="RP42 RELATED"/>
    <property type="match status" value="1"/>
</dbReference>
<comment type="function">
    <text evidence="2">Neddylation of cullins play an essential role in the regulation of SCF-type complexes activity.</text>
</comment>
<protein>
    <recommendedName>
        <fullName evidence="2">Defective in cullin neddylation protein</fullName>
    </recommendedName>
</protein>
<reference evidence="4" key="2">
    <citation type="journal article" date="2023" name="IMA Fungus">
        <title>Comparative genomic study of the Penicillium genus elucidates a diverse pangenome and 15 lateral gene transfer events.</title>
        <authorList>
            <person name="Petersen C."/>
            <person name="Sorensen T."/>
            <person name="Nielsen M.R."/>
            <person name="Sondergaard T.E."/>
            <person name="Sorensen J.L."/>
            <person name="Fitzpatrick D.A."/>
            <person name="Frisvad J.C."/>
            <person name="Nielsen K.L."/>
        </authorList>
    </citation>
    <scope>NUCLEOTIDE SEQUENCE</scope>
    <source>
        <strain evidence="4">IBT 35673</strain>
    </source>
</reference>
<dbReference type="AlphaFoldDB" id="A0A9W9Q982"/>
<evidence type="ECO:0000256" key="1">
    <source>
        <dbReference type="ARBA" id="ARBA00022786"/>
    </source>
</evidence>
<evidence type="ECO:0000256" key="2">
    <source>
        <dbReference type="RuleBase" id="RU410713"/>
    </source>
</evidence>
<sequence>MPPYSSSQKQQIAEFVTLTQTKDTVAAKFLKSYGWNLPQAVDAFFSAAVGSNSVMSSEMTRIFESYRDDPIDSPDTIGITRAMDFLGDIGVQLDEVTCLAIAELLKSPSMGEFTREGFLRGWIGVHADTLAKMTAHAKLIRETIPQDPDMFRRVYRYTFLLSRMQGQRNLQFEIAADQWNLFFTTDHGGVAWNTETTPWLDWWIEFLESRGKKPVNKDLWEQVEVFMRKSLEDEEMGWWSVDGAWPGALDDFVAYVQAKRGKMEVE</sequence>